<dbReference type="AlphaFoldDB" id="A0A0X3APS7"/>
<dbReference type="STRING" id="1586267.GCA_001418685_01226"/>
<name>A0A0X3APS7_9FLAO</name>
<evidence type="ECO:0000313" key="2">
    <source>
        <dbReference type="EMBL" id="CVK16374.1"/>
    </source>
</evidence>
<reference evidence="2 3" key="1">
    <citation type="submission" date="2016-01" db="EMBL/GenBank/DDBJ databases">
        <authorList>
            <person name="McClelland M."/>
            <person name="Jain A."/>
            <person name="Saraogi P."/>
            <person name="Mendelson R."/>
            <person name="Westerman R."/>
            <person name="SanMiguel P."/>
            <person name="Csonka L."/>
        </authorList>
    </citation>
    <scope>NUCLEOTIDE SEQUENCE [LARGE SCALE GENOMIC DNA]</scope>
    <source>
        <strain evidence="2 3">R-53146</strain>
    </source>
</reference>
<proteinExistence type="predicted"/>
<dbReference type="Proteomes" id="UP000182761">
    <property type="component" value="Unassembled WGS sequence"/>
</dbReference>
<gene>
    <name evidence="2" type="ORF">Ga0061079_106140</name>
</gene>
<dbReference type="PROSITE" id="PS51257">
    <property type="entry name" value="PROKAR_LIPOPROTEIN"/>
    <property type="match status" value="1"/>
</dbReference>
<dbReference type="RefSeq" id="WP_082435413.1">
    <property type="nucleotide sequence ID" value="NZ_FCOR01000006.1"/>
</dbReference>
<dbReference type="OrthoDB" id="5432251at2"/>
<dbReference type="Gene3D" id="3.30.160.670">
    <property type="match status" value="1"/>
</dbReference>
<accession>A0A0X3APS7</accession>
<feature type="domain" description="DUF4136" evidence="1">
    <location>
        <begin position="23"/>
        <end position="177"/>
    </location>
</feature>
<sequence length="192" mass="21712">MKSHGLFFIFLIMLVSCQTNNLSVDYDSGYNFSKVKKYNYYADNKIKLNNKIDSANFIKNLDAVLHSKGLIKDVDNPDVFVAVEVYNELAQPTNSSVNVGIGGGSGWFGLGTNVDIPIKNNKRIVDYSFKIDFDDAITKNLVWTSKVVDSKSYNSSPAERASFYNSSINLLFKKYPPKKTNKIKPSKRNYYN</sequence>
<dbReference type="EMBL" id="FCOR01000006">
    <property type="protein sequence ID" value="CVK16374.1"/>
    <property type="molecule type" value="Genomic_DNA"/>
</dbReference>
<protein>
    <recommendedName>
        <fullName evidence="1">DUF4136 domain-containing protein</fullName>
    </recommendedName>
</protein>
<dbReference type="InterPro" id="IPR025411">
    <property type="entry name" value="DUF4136"/>
</dbReference>
<keyword evidence="3" id="KW-1185">Reference proteome</keyword>
<evidence type="ECO:0000259" key="1">
    <source>
        <dbReference type="Pfam" id="PF13590"/>
    </source>
</evidence>
<evidence type="ECO:0000313" key="3">
    <source>
        <dbReference type="Proteomes" id="UP000182761"/>
    </source>
</evidence>
<organism evidence="2 3">
    <name type="scientific">Apibacter mensalis</name>
    <dbReference type="NCBI Taxonomy" id="1586267"/>
    <lineage>
        <taxon>Bacteria</taxon>
        <taxon>Pseudomonadati</taxon>
        <taxon>Bacteroidota</taxon>
        <taxon>Flavobacteriia</taxon>
        <taxon>Flavobacteriales</taxon>
        <taxon>Weeksellaceae</taxon>
        <taxon>Apibacter</taxon>
    </lineage>
</organism>
<dbReference type="Pfam" id="PF13590">
    <property type="entry name" value="DUF4136"/>
    <property type="match status" value="1"/>
</dbReference>